<evidence type="ECO:0000256" key="6">
    <source>
        <dbReference type="ARBA" id="ARBA00023098"/>
    </source>
</evidence>
<feature type="binding site" evidence="8">
    <location>
        <position position="8"/>
    </location>
    <ligand>
        <name>Mg(2+)</name>
        <dbReference type="ChEBI" id="CHEBI:18420"/>
    </ligand>
</feature>
<dbReference type="GO" id="GO:0005737">
    <property type="term" value="C:cytoplasm"/>
    <property type="evidence" value="ECO:0007669"/>
    <property type="project" value="UniProtKB-SubCell"/>
</dbReference>
<comment type="caution">
    <text evidence="10">The sequence shown here is derived from an EMBL/GenBank/DDBJ whole genome shotgun (WGS) entry which is preliminary data.</text>
</comment>
<comment type="function">
    <text evidence="8">Transfers the 4'-phosphopantetheine moiety from coenzyme A to a Ser of acyl-carrier-protein.</text>
</comment>
<keyword evidence="5 8" id="KW-0460">Magnesium</keyword>
<keyword evidence="2 8" id="KW-0808">Transferase</keyword>
<dbReference type="GO" id="GO:0008897">
    <property type="term" value="F:holo-[acyl-carrier-protein] synthase activity"/>
    <property type="evidence" value="ECO:0007669"/>
    <property type="project" value="UniProtKB-UniRule"/>
</dbReference>
<comment type="cofactor">
    <cofactor evidence="8">
        <name>Mg(2+)</name>
        <dbReference type="ChEBI" id="CHEBI:18420"/>
    </cofactor>
</comment>
<keyword evidence="1 8" id="KW-0444">Lipid biosynthesis</keyword>
<protein>
    <recommendedName>
        <fullName evidence="8">Holo-[acyl-carrier-protein] synthase</fullName>
        <shortName evidence="8">Holo-ACP synthase</shortName>
        <ecNumber evidence="8">2.7.8.7</ecNumber>
    </recommendedName>
    <alternativeName>
        <fullName evidence="8">4'-phosphopantetheinyl transferase AcpS</fullName>
    </alternativeName>
</protein>
<sequence length="118" mass="13195">MIKGIGIDLIEIDRIERGIQSNQKFIERILTENEKNLYNALKADHRKAEFVAGRFAAKEALAKAMGTGIGKEFSFQDISITKSDKGSPMMKVENCPYKVWVSISHSQSHAIAQVVLED</sequence>
<dbReference type="EC" id="2.7.8.7" evidence="8"/>
<comment type="subcellular location">
    <subcellularLocation>
        <location evidence="8">Cytoplasm</location>
    </subcellularLocation>
</comment>
<dbReference type="RefSeq" id="WP_027446716.1">
    <property type="nucleotide sequence ID" value="NZ_AULJ01000039.1"/>
</dbReference>
<feature type="domain" description="4'-phosphopantetheinyl transferase" evidence="9">
    <location>
        <begin position="4"/>
        <end position="112"/>
    </location>
</feature>
<dbReference type="STRING" id="1385511.GCA_000425225_03079"/>
<evidence type="ECO:0000256" key="8">
    <source>
        <dbReference type="HAMAP-Rule" id="MF_00101"/>
    </source>
</evidence>
<dbReference type="InterPro" id="IPR008278">
    <property type="entry name" value="4-PPantetheinyl_Trfase_dom"/>
</dbReference>
<dbReference type="SUPFAM" id="SSF56214">
    <property type="entry name" value="4'-phosphopantetheinyl transferase"/>
    <property type="match status" value="1"/>
</dbReference>
<dbReference type="GO" id="GO:0006633">
    <property type="term" value="P:fatty acid biosynthetic process"/>
    <property type="evidence" value="ECO:0007669"/>
    <property type="project" value="UniProtKB-UniRule"/>
</dbReference>
<gene>
    <name evidence="8" type="primary">acpS</name>
    <name evidence="10" type="ORF">N783_09115</name>
</gene>
<proteinExistence type="inferred from homology"/>
<name>A0A0A5HW23_9BACI</name>
<accession>A0A0A5HW23</accession>
<evidence type="ECO:0000259" key="9">
    <source>
        <dbReference type="Pfam" id="PF01648"/>
    </source>
</evidence>
<evidence type="ECO:0000256" key="2">
    <source>
        <dbReference type="ARBA" id="ARBA00022679"/>
    </source>
</evidence>
<keyword evidence="8" id="KW-0963">Cytoplasm</keyword>
<evidence type="ECO:0000256" key="1">
    <source>
        <dbReference type="ARBA" id="ARBA00022516"/>
    </source>
</evidence>
<reference evidence="10 11" key="1">
    <citation type="submission" date="2013-08" db="EMBL/GenBank/DDBJ databases">
        <authorList>
            <person name="Huang J."/>
            <person name="Wang G."/>
        </authorList>
    </citation>
    <scope>NUCLEOTIDE SEQUENCE [LARGE SCALE GENOMIC DNA]</scope>
    <source>
        <strain evidence="10 11">BH030004</strain>
    </source>
</reference>
<dbReference type="Pfam" id="PF01648">
    <property type="entry name" value="ACPS"/>
    <property type="match status" value="1"/>
</dbReference>
<dbReference type="Proteomes" id="UP000030403">
    <property type="component" value="Unassembled WGS sequence"/>
</dbReference>
<keyword evidence="6 8" id="KW-0443">Lipid metabolism</keyword>
<evidence type="ECO:0000256" key="4">
    <source>
        <dbReference type="ARBA" id="ARBA00022832"/>
    </source>
</evidence>
<dbReference type="InterPro" id="IPR002582">
    <property type="entry name" value="ACPS"/>
</dbReference>
<organism evidence="10 11">
    <name type="scientific">Pontibacillus marinus BH030004 = DSM 16465</name>
    <dbReference type="NCBI Taxonomy" id="1385511"/>
    <lineage>
        <taxon>Bacteria</taxon>
        <taxon>Bacillati</taxon>
        <taxon>Bacillota</taxon>
        <taxon>Bacilli</taxon>
        <taxon>Bacillales</taxon>
        <taxon>Bacillaceae</taxon>
        <taxon>Pontibacillus</taxon>
    </lineage>
</organism>
<dbReference type="HAMAP" id="MF_00101">
    <property type="entry name" value="AcpS"/>
    <property type="match status" value="1"/>
</dbReference>
<dbReference type="OrthoDB" id="517356at2"/>
<evidence type="ECO:0000256" key="5">
    <source>
        <dbReference type="ARBA" id="ARBA00022842"/>
    </source>
</evidence>
<dbReference type="AlphaFoldDB" id="A0A0A5HW23"/>
<dbReference type="InterPro" id="IPR004568">
    <property type="entry name" value="Ppantetheine-prot_Trfase_dom"/>
</dbReference>
<keyword evidence="4 8" id="KW-0276">Fatty acid metabolism</keyword>
<dbReference type="EMBL" id="AVPF01000022">
    <property type="protein sequence ID" value="KGX87837.1"/>
    <property type="molecule type" value="Genomic_DNA"/>
</dbReference>
<dbReference type="Gene3D" id="3.90.470.20">
    <property type="entry name" value="4'-phosphopantetheinyl transferase domain"/>
    <property type="match status" value="1"/>
</dbReference>
<feature type="binding site" evidence="8">
    <location>
        <position position="59"/>
    </location>
    <ligand>
        <name>Mg(2+)</name>
        <dbReference type="ChEBI" id="CHEBI:18420"/>
    </ligand>
</feature>
<evidence type="ECO:0000313" key="10">
    <source>
        <dbReference type="EMBL" id="KGX87837.1"/>
    </source>
</evidence>
<evidence type="ECO:0000256" key="7">
    <source>
        <dbReference type="ARBA" id="ARBA00023160"/>
    </source>
</evidence>
<dbReference type="GO" id="GO:0000287">
    <property type="term" value="F:magnesium ion binding"/>
    <property type="evidence" value="ECO:0007669"/>
    <property type="project" value="UniProtKB-UniRule"/>
</dbReference>
<keyword evidence="11" id="KW-1185">Reference proteome</keyword>
<evidence type="ECO:0000313" key="11">
    <source>
        <dbReference type="Proteomes" id="UP000030403"/>
    </source>
</evidence>
<dbReference type="NCBIfam" id="TIGR00516">
    <property type="entry name" value="acpS"/>
    <property type="match status" value="1"/>
</dbReference>
<comment type="similarity">
    <text evidence="8">Belongs to the P-Pant transferase superfamily. AcpS family.</text>
</comment>
<evidence type="ECO:0000256" key="3">
    <source>
        <dbReference type="ARBA" id="ARBA00022723"/>
    </source>
</evidence>
<keyword evidence="3 8" id="KW-0479">Metal-binding</keyword>
<comment type="catalytic activity">
    <reaction evidence="8">
        <text>apo-[ACP] + CoA = holo-[ACP] + adenosine 3',5'-bisphosphate + H(+)</text>
        <dbReference type="Rhea" id="RHEA:12068"/>
        <dbReference type="Rhea" id="RHEA-COMP:9685"/>
        <dbReference type="Rhea" id="RHEA-COMP:9690"/>
        <dbReference type="ChEBI" id="CHEBI:15378"/>
        <dbReference type="ChEBI" id="CHEBI:29999"/>
        <dbReference type="ChEBI" id="CHEBI:57287"/>
        <dbReference type="ChEBI" id="CHEBI:58343"/>
        <dbReference type="ChEBI" id="CHEBI:64479"/>
        <dbReference type="EC" id="2.7.8.7"/>
    </reaction>
</comment>
<keyword evidence="7 8" id="KW-0275">Fatty acid biosynthesis</keyword>
<dbReference type="InterPro" id="IPR037143">
    <property type="entry name" value="4-PPantetheinyl_Trfase_dom_sf"/>
</dbReference>
<dbReference type="NCBIfam" id="TIGR00556">
    <property type="entry name" value="pantethn_trn"/>
    <property type="match status" value="1"/>
</dbReference>
<dbReference type="eggNOG" id="COG0736">
    <property type="taxonomic scope" value="Bacteria"/>
</dbReference>